<dbReference type="GO" id="GO:0051287">
    <property type="term" value="F:NAD binding"/>
    <property type="evidence" value="ECO:0007669"/>
    <property type="project" value="InterPro"/>
</dbReference>
<comment type="caution">
    <text evidence="2">The sequence shown here is derived from an EMBL/GenBank/DDBJ whole genome shotgun (WGS) entry which is preliminary data.</text>
</comment>
<dbReference type="OrthoDB" id="9803238at2"/>
<name>A0A226BUD9_9FIRM</name>
<gene>
    <name evidence="2" type="ORF">CDO51_12960</name>
</gene>
<dbReference type="InterPro" id="IPR001732">
    <property type="entry name" value="UDP-Glc/GDP-Man_DH_N"/>
</dbReference>
<protein>
    <recommendedName>
        <fullName evidence="1">UDP-glucose/GDP-mannose dehydrogenase N-terminal domain-containing protein</fullName>
    </recommendedName>
</protein>
<dbReference type="SUPFAM" id="SSF51735">
    <property type="entry name" value="NAD(P)-binding Rossmann-fold domains"/>
    <property type="match status" value="1"/>
</dbReference>
<reference evidence="2 3" key="1">
    <citation type="submission" date="2017-06" db="EMBL/GenBank/DDBJ databases">
        <title>Draft Genome Sequence of Natranaerobius trueperi halophilic, alkalithermophilic bacteria from soda lakes.</title>
        <authorList>
            <person name="Zhao B."/>
        </authorList>
    </citation>
    <scope>NUCLEOTIDE SEQUENCE [LARGE SCALE GENOMIC DNA]</scope>
    <source>
        <strain evidence="2 3">DSM 18760</strain>
    </source>
</reference>
<evidence type="ECO:0000259" key="1">
    <source>
        <dbReference type="Pfam" id="PF03721"/>
    </source>
</evidence>
<dbReference type="InterPro" id="IPR036291">
    <property type="entry name" value="NAD(P)-bd_dom_sf"/>
</dbReference>
<dbReference type="EMBL" id="NIQC01000058">
    <property type="protein sequence ID" value="OWZ82648.1"/>
    <property type="molecule type" value="Genomic_DNA"/>
</dbReference>
<dbReference type="AlphaFoldDB" id="A0A226BUD9"/>
<evidence type="ECO:0000313" key="3">
    <source>
        <dbReference type="Proteomes" id="UP000214588"/>
    </source>
</evidence>
<organism evidence="2 3">
    <name type="scientific">Natranaerobius trueperi</name>
    <dbReference type="NCBI Taxonomy" id="759412"/>
    <lineage>
        <taxon>Bacteria</taxon>
        <taxon>Bacillati</taxon>
        <taxon>Bacillota</taxon>
        <taxon>Clostridia</taxon>
        <taxon>Natranaerobiales</taxon>
        <taxon>Natranaerobiaceae</taxon>
        <taxon>Natranaerobius</taxon>
    </lineage>
</organism>
<keyword evidence="3" id="KW-1185">Reference proteome</keyword>
<dbReference type="PANTHER" id="PTHR43750:SF3">
    <property type="entry name" value="UDP-GLUCOSE 6-DEHYDROGENASE TUAD"/>
    <property type="match status" value="1"/>
</dbReference>
<proteinExistence type="predicted"/>
<dbReference type="GO" id="GO:0016616">
    <property type="term" value="F:oxidoreductase activity, acting on the CH-OH group of donors, NAD or NADP as acceptor"/>
    <property type="evidence" value="ECO:0007669"/>
    <property type="project" value="InterPro"/>
</dbReference>
<dbReference type="Proteomes" id="UP000214588">
    <property type="component" value="Unassembled WGS sequence"/>
</dbReference>
<sequence length="110" mass="11857">MRKISVIGTGYVGLSTGVCLSDMGNTVVCVDKDKDKIDKLKNGQVPIYEPGMDKLLERNCVAGKLAFTTDLEKTVKHTDIIFLAVGTPSNEDGSADLTQVRTAIKNIAKQ</sequence>
<feature type="domain" description="UDP-glucose/GDP-mannose dehydrogenase N-terminal" evidence="1">
    <location>
        <begin position="3"/>
        <end position="109"/>
    </location>
</feature>
<dbReference type="Gene3D" id="3.40.50.720">
    <property type="entry name" value="NAD(P)-binding Rossmann-like Domain"/>
    <property type="match status" value="1"/>
</dbReference>
<dbReference type="RefSeq" id="WP_089024636.1">
    <property type="nucleotide sequence ID" value="NZ_NIQC01000058.1"/>
</dbReference>
<accession>A0A226BUD9</accession>
<dbReference type="PANTHER" id="PTHR43750">
    <property type="entry name" value="UDP-GLUCOSE 6-DEHYDROGENASE TUAD"/>
    <property type="match status" value="1"/>
</dbReference>
<evidence type="ECO:0000313" key="2">
    <source>
        <dbReference type="EMBL" id="OWZ82648.1"/>
    </source>
</evidence>
<dbReference type="Pfam" id="PF03721">
    <property type="entry name" value="UDPG_MGDP_dh_N"/>
    <property type="match status" value="1"/>
</dbReference>